<dbReference type="GO" id="GO:0044660">
    <property type="term" value="P:viral release via pore formation in host cell membrane"/>
    <property type="evidence" value="ECO:0007669"/>
    <property type="project" value="InterPro"/>
</dbReference>
<protein>
    <submittedName>
        <fullName evidence="2">Phage holin family 2</fullName>
    </submittedName>
</protein>
<proteinExistence type="predicted"/>
<accession>A0A1I6W040</accession>
<dbReference type="AlphaFoldDB" id="A0A1I6W040"/>
<evidence type="ECO:0000256" key="1">
    <source>
        <dbReference type="SAM" id="Phobius"/>
    </source>
</evidence>
<dbReference type="Pfam" id="PF04550">
    <property type="entry name" value="Phage_holin_3_2"/>
    <property type="match status" value="1"/>
</dbReference>
<feature type="transmembrane region" description="Helical" evidence="1">
    <location>
        <begin position="62"/>
        <end position="79"/>
    </location>
</feature>
<gene>
    <name evidence="2" type="ORF">SAMN05444586_10373</name>
</gene>
<feature type="transmembrane region" description="Helical" evidence="1">
    <location>
        <begin position="6"/>
        <end position="25"/>
    </location>
</feature>
<dbReference type="InterPro" id="IPR007633">
    <property type="entry name" value="Phage_P2_Holin"/>
</dbReference>
<dbReference type="Proteomes" id="UP000182827">
    <property type="component" value="Unassembled WGS sequence"/>
</dbReference>
<keyword evidence="1" id="KW-0472">Membrane</keyword>
<feature type="transmembrane region" description="Helical" evidence="1">
    <location>
        <begin position="37"/>
        <end position="56"/>
    </location>
</feature>
<keyword evidence="3" id="KW-1185">Reference proteome</keyword>
<name>A0A1I6W040_9GAMM</name>
<sequence>MQEHEKTLLTLIAIGGLIGMSRLLVSNEPLSWRMIVGRTILGSATSTIAGIVLIQFPDLSPVALVAIACALGILGSTFIEEYLKKNANKWGG</sequence>
<keyword evidence="1" id="KW-1133">Transmembrane helix</keyword>
<keyword evidence="1" id="KW-0812">Transmembrane</keyword>
<dbReference type="RefSeq" id="WP_074947554.1">
    <property type="nucleotide sequence ID" value="NZ_CAJJDZ010000001.1"/>
</dbReference>
<dbReference type="EMBL" id="FOZU01000037">
    <property type="protein sequence ID" value="SFT19342.1"/>
    <property type="molecule type" value="Genomic_DNA"/>
</dbReference>
<evidence type="ECO:0000313" key="2">
    <source>
        <dbReference type="EMBL" id="SFT19342.1"/>
    </source>
</evidence>
<organism evidence="2 3">
    <name type="scientific">Acinetobacter bohemicus</name>
    <dbReference type="NCBI Taxonomy" id="1435036"/>
    <lineage>
        <taxon>Bacteria</taxon>
        <taxon>Pseudomonadati</taxon>
        <taxon>Pseudomonadota</taxon>
        <taxon>Gammaproteobacteria</taxon>
        <taxon>Moraxellales</taxon>
        <taxon>Moraxellaceae</taxon>
        <taxon>Acinetobacter</taxon>
    </lineage>
</organism>
<reference evidence="3" key="1">
    <citation type="submission" date="2016-10" db="EMBL/GenBank/DDBJ databases">
        <authorList>
            <person name="Varghese N."/>
            <person name="Submissions S."/>
        </authorList>
    </citation>
    <scope>NUCLEOTIDE SEQUENCE [LARGE SCALE GENOMIC DNA]</scope>
    <source>
        <strain evidence="3">ANC 5076</strain>
    </source>
</reference>
<evidence type="ECO:0000313" key="3">
    <source>
        <dbReference type="Proteomes" id="UP000182827"/>
    </source>
</evidence>